<gene>
    <name evidence="1" type="ORF">D6C00_02755</name>
</gene>
<dbReference type="AlphaFoldDB" id="A0A426QGV9"/>
<dbReference type="RefSeq" id="WP_125180207.1">
    <property type="nucleotide sequence ID" value="NZ_QZMU01000001.1"/>
</dbReference>
<protein>
    <submittedName>
        <fullName evidence="1">Uncharacterized protein</fullName>
    </submittedName>
</protein>
<evidence type="ECO:0000313" key="2">
    <source>
        <dbReference type="Proteomes" id="UP000287798"/>
    </source>
</evidence>
<dbReference type="InterPro" id="IPR044036">
    <property type="entry name" value="DUF5752"/>
</dbReference>
<reference evidence="1 2" key="1">
    <citation type="journal article" date="2010" name="Int. J. Syst. Evol. Microbiol.">
        <title>Thiohalobacter thiocyanaticus gen. nov., sp. nov., a moderately halophilic, sulfur-oxidizing gammaproteobacterium from hypersaline lakes, that utilizes thiocyanate.</title>
        <authorList>
            <person name="Sorokin D.Y."/>
            <person name="Kovaleva O.L."/>
            <person name="Tourova T.P."/>
            <person name="Muyzer G."/>
        </authorList>
    </citation>
    <scope>NUCLEOTIDE SEQUENCE [LARGE SCALE GENOMIC DNA]</scope>
    <source>
        <strain evidence="1 2">Hrh1</strain>
    </source>
</reference>
<accession>A0A426QGV9</accession>
<dbReference type="OrthoDB" id="582043at2"/>
<evidence type="ECO:0000313" key="1">
    <source>
        <dbReference type="EMBL" id="RRQ20995.1"/>
    </source>
</evidence>
<comment type="caution">
    <text evidence="1">The sequence shown here is derived from an EMBL/GenBank/DDBJ whole genome shotgun (WGS) entry which is preliminary data.</text>
</comment>
<name>A0A426QGV9_9GAMM</name>
<proteinExistence type="predicted"/>
<dbReference type="EMBL" id="QZMU01000001">
    <property type="protein sequence ID" value="RRQ20995.1"/>
    <property type="molecule type" value="Genomic_DNA"/>
</dbReference>
<dbReference type="Pfam" id="PF19027">
    <property type="entry name" value="DUF5752"/>
    <property type="match status" value="1"/>
</dbReference>
<keyword evidence="2" id="KW-1185">Reference proteome</keyword>
<organism evidence="1 2">
    <name type="scientific">Thiohalobacter thiocyanaticus</name>
    <dbReference type="NCBI Taxonomy" id="585455"/>
    <lineage>
        <taxon>Bacteria</taxon>
        <taxon>Pseudomonadati</taxon>
        <taxon>Pseudomonadota</taxon>
        <taxon>Gammaproteobacteria</taxon>
        <taxon>Thiohalobacterales</taxon>
        <taxon>Thiohalobacteraceae</taxon>
        <taxon>Thiohalobacter</taxon>
    </lineage>
</organism>
<sequence>MGSTDSDDRASAPTFTVKDCALVTLATGRKVRLLQELRNRLEEIDTASLYHHFWGGLLASRFEEREYHNDFAAWVRHGIHDTVLAERLAVLDPTGFSDLEALRQEILEQIDNRLDEAEHLSWSRATVQFEFVCSQIVVFHTHRELERPEELAEVMPELSPSSVFYHFIDARRRTPDRRDDFSDWLSGYGESYSELQSQLAGVDPYFGSLSELRDELGELFSGYFGGNGQ</sequence>
<dbReference type="Proteomes" id="UP000287798">
    <property type="component" value="Unassembled WGS sequence"/>
</dbReference>